<reference evidence="1 2" key="1">
    <citation type="submission" date="2023-09" db="EMBL/GenBank/DDBJ databases">
        <authorList>
            <person name="Wang M."/>
        </authorList>
    </citation>
    <scope>NUCLEOTIDE SEQUENCE [LARGE SCALE GENOMIC DNA]</scope>
    <source>
        <strain evidence="1">GT-2023</strain>
        <tissue evidence="1">Liver</tissue>
    </source>
</reference>
<comment type="caution">
    <text evidence="1">The sequence shown here is derived from an EMBL/GenBank/DDBJ whole genome shotgun (WGS) entry which is preliminary data.</text>
</comment>
<dbReference type="PANTHER" id="PTHR47331">
    <property type="entry name" value="PHD-TYPE DOMAIN-CONTAINING PROTEIN"/>
    <property type="match status" value="1"/>
</dbReference>
<dbReference type="PANTHER" id="PTHR47331:SF5">
    <property type="entry name" value="RIBONUCLEASE H"/>
    <property type="match status" value="1"/>
</dbReference>
<proteinExistence type="predicted"/>
<accession>A0ABR3LIJ2</accession>
<evidence type="ECO:0000313" key="2">
    <source>
        <dbReference type="Proteomes" id="UP001558613"/>
    </source>
</evidence>
<sequence length="119" mass="13761">MVMLLEVATGLLSRTPNQSSDQLPKEVHYICRTQVKEVFTPPHVIKTLESDFNERKMEDSHFSQEDLRFISIMEEGVKVKADGHCELPLPFKEDRPGHVWETIRAVQNTDLNVSRKDLK</sequence>
<evidence type="ECO:0000313" key="1">
    <source>
        <dbReference type="EMBL" id="KAL1252703.1"/>
    </source>
</evidence>
<gene>
    <name evidence="1" type="ORF">QQF64_017396</name>
</gene>
<keyword evidence="2" id="KW-1185">Reference proteome</keyword>
<dbReference type="Proteomes" id="UP001558613">
    <property type="component" value="Unassembled WGS sequence"/>
</dbReference>
<name>A0ABR3LIJ2_9TELE</name>
<dbReference type="EMBL" id="JAYMGO010000021">
    <property type="protein sequence ID" value="KAL1252703.1"/>
    <property type="molecule type" value="Genomic_DNA"/>
</dbReference>
<protein>
    <submittedName>
        <fullName evidence="1">Uncharacterized protein</fullName>
    </submittedName>
</protein>
<organism evidence="1 2">
    <name type="scientific">Cirrhinus molitorella</name>
    <name type="common">mud carp</name>
    <dbReference type="NCBI Taxonomy" id="172907"/>
    <lineage>
        <taxon>Eukaryota</taxon>
        <taxon>Metazoa</taxon>
        <taxon>Chordata</taxon>
        <taxon>Craniata</taxon>
        <taxon>Vertebrata</taxon>
        <taxon>Euteleostomi</taxon>
        <taxon>Actinopterygii</taxon>
        <taxon>Neopterygii</taxon>
        <taxon>Teleostei</taxon>
        <taxon>Ostariophysi</taxon>
        <taxon>Cypriniformes</taxon>
        <taxon>Cyprinidae</taxon>
        <taxon>Labeoninae</taxon>
        <taxon>Labeonini</taxon>
        <taxon>Cirrhinus</taxon>
    </lineage>
</organism>